<gene>
    <name evidence="6" type="ORF">SUH3_23200</name>
</gene>
<dbReference type="PANTHER" id="PTHR30290">
    <property type="entry name" value="PERIPLASMIC BINDING COMPONENT OF ABC TRANSPORTER"/>
    <property type="match status" value="1"/>
</dbReference>
<evidence type="ECO:0000256" key="2">
    <source>
        <dbReference type="ARBA" id="ARBA00005695"/>
    </source>
</evidence>
<evidence type="ECO:0000256" key="4">
    <source>
        <dbReference type="SAM" id="SignalP"/>
    </source>
</evidence>
<dbReference type="CDD" id="cd08497">
    <property type="entry name" value="MbnE-like"/>
    <property type="match status" value="1"/>
</dbReference>
<dbReference type="SUPFAM" id="SSF53850">
    <property type="entry name" value="Periplasmic binding protein-like II"/>
    <property type="match status" value="1"/>
</dbReference>
<dbReference type="GO" id="GO:1904680">
    <property type="term" value="F:peptide transmembrane transporter activity"/>
    <property type="evidence" value="ECO:0007669"/>
    <property type="project" value="TreeGrafter"/>
</dbReference>
<dbReference type="Pfam" id="PF00496">
    <property type="entry name" value="SBP_bac_5"/>
    <property type="match status" value="1"/>
</dbReference>
<organism evidence="6 7">
    <name type="scientific">Pseudosulfitobacter pseudonitzschiae</name>
    <dbReference type="NCBI Taxonomy" id="1402135"/>
    <lineage>
        <taxon>Bacteria</taxon>
        <taxon>Pseudomonadati</taxon>
        <taxon>Pseudomonadota</taxon>
        <taxon>Alphaproteobacteria</taxon>
        <taxon>Rhodobacterales</taxon>
        <taxon>Roseobacteraceae</taxon>
        <taxon>Pseudosulfitobacter</taxon>
    </lineage>
</organism>
<evidence type="ECO:0000256" key="3">
    <source>
        <dbReference type="ARBA" id="ARBA00022729"/>
    </source>
</evidence>
<proteinExistence type="inferred from homology"/>
<feature type="chain" id="PRO_5001690030" evidence="4">
    <location>
        <begin position="45"/>
        <end position="660"/>
    </location>
</feature>
<comment type="subcellular location">
    <subcellularLocation>
        <location evidence="1">Periplasm</location>
    </subcellularLocation>
</comment>
<dbReference type="PIRSF" id="PIRSF002741">
    <property type="entry name" value="MppA"/>
    <property type="match status" value="1"/>
</dbReference>
<dbReference type="PANTHER" id="PTHR30290:SF64">
    <property type="entry name" value="ABC TRANSPORTER PERIPLASMIC BINDING PROTEIN"/>
    <property type="match status" value="1"/>
</dbReference>
<evidence type="ECO:0000313" key="7">
    <source>
        <dbReference type="Proteomes" id="UP000027746"/>
    </source>
</evidence>
<dbReference type="InterPro" id="IPR030678">
    <property type="entry name" value="Peptide/Ni-bd"/>
</dbReference>
<dbReference type="GO" id="GO:0043190">
    <property type="term" value="C:ATP-binding cassette (ABC) transporter complex"/>
    <property type="evidence" value="ECO:0007669"/>
    <property type="project" value="InterPro"/>
</dbReference>
<dbReference type="GO" id="GO:0042884">
    <property type="term" value="P:microcin transport"/>
    <property type="evidence" value="ECO:0007669"/>
    <property type="project" value="TreeGrafter"/>
</dbReference>
<dbReference type="GO" id="GO:0030288">
    <property type="term" value="C:outer membrane-bounded periplasmic space"/>
    <property type="evidence" value="ECO:0007669"/>
    <property type="project" value="TreeGrafter"/>
</dbReference>
<dbReference type="InterPro" id="IPR000914">
    <property type="entry name" value="SBP_5_dom"/>
</dbReference>
<dbReference type="AlphaFoldDB" id="A0A073IXH4"/>
<dbReference type="Proteomes" id="UP000027746">
    <property type="component" value="Unassembled WGS sequence"/>
</dbReference>
<dbReference type="Gene3D" id="3.10.105.10">
    <property type="entry name" value="Dipeptide-binding Protein, Domain 3"/>
    <property type="match status" value="1"/>
</dbReference>
<evidence type="ECO:0000259" key="5">
    <source>
        <dbReference type="Pfam" id="PF00496"/>
    </source>
</evidence>
<dbReference type="InterPro" id="IPR039424">
    <property type="entry name" value="SBP_5"/>
</dbReference>
<keyword evidence="3 4" id="KW-0732">Signal</keyword>
<dbReference type="Gene3D" id="3.40.190.10">
    <property type="entry name" value="Periplasmic binding protein-like II"/>
    <property type="match status" value="1"/>
</dbReference>
<dbReference type="GO" id="GO:0015833">
    <property type="term" value="P:peptide transport"/>
    <property type="evidence" value="ECO:0007669"/>
    <property type="project" value="TreeGrafter"/>
</dbReference>
<feature type="signal peptide" evidence="4">
    <location>
        <begin position="1"/>
        <end position="44"/>
    </location>
</feature>
<dbReference type="EMBL" id="JAMD01000008">
    <property type="protein sequence ID" value="KEJ95018.1"/>
    <property type="molecule type" value="Genomic_DNA"/>
</dbReference>
<dbReference type="GeneID" id="68868657"/>
<accession>A0A073IXH4</accession>
<evidence type="ECO:0000256" key="1">
    <source>
        <dbReference type="ARBA" id="ARBA00004418"/>
    </source>
</evidence>
<evidence type="ECO:0000313" key="6">
    <source>
        <dbReference type="EMBL" id="KEJ95018.1"/>
    </source>
</evidence>
<keyword evidence="7" id="KW-1185">Reference proteome</keyword>
<sequence length="660" mass="73466">MMLRHRSPKARAIARACRTTTDKSVWAAGLALLLALLLALPVWADDAAATDANAATDEKIIDTYGYSFYGDLSYPEDYKHFSYVNPDAPKGGEISLGVVGTFDSMNPYTRKGRAGALSSMMYESLLGEGPTGAAVPADVYAESYGLLAESLEYDEGKNWVIFHMRPEAKFSDGTPVTAYDIEFSHNLLLDEGLKSYADGVRKRIPKVEVIDDHTIKFYFAPGISRRTLIDQVGAVPAWSKAWYEKTGAGLNEGRMEVSPGSGPYVIDSVDVNRRIVYKRNPDYWGNDLPFNVGRNNFDQIRVEYFGDDTASFEAFKAGVYTFRRESDSKKWATGYDFPKVESGAIKVEDLPDGSPPTPTGIVFNLGSEPLKDRRVRQALALAFNFEWTNESLQYGLFKQRASFTQDTDVMANGVPEGAELELLKSLGDLVPPEMLTEPALVPHTSSPERLLDRRNTRAAMQLLDEAGWAVGNDGIRRNANGESLKLNFLFNSSASGTLSGVMENYVSNVKKLGVDITLEKVDPSQYTNRERDRDYDLVYDQYLTFLIAHTGLDQAYGSESSAFSLFNPAGLSSPLVDAIIDAGLNAPDSANEKIALKALDRALRYEFFMIPVWYNPSHWVAYYDQYEHPDVIPPFELGYMDFWWYNQDKADALRASGALR</sequence>
<protein>
    <submittedName>
        <fullName evidence="6">Peptide ABC transporter substrate-binding protein</fullName>
    </submittedName>
</protein>
<comment type="caution">
    <text evidence="6">The sequence shown here is derived from an EMBL/GenBank/DDBJ whole genome shotgun (WGS) entry which is preliminary data.</text>
</comment>
<reference evidence="6 7" key="1">
    <citation type="submission" date="2014-01" db="EMBL/GenBank/DDBJ databases">
        <title>Sulfitobacter sp. H3 (MCCC 1A00686) Genome Sequencing.</title>
        <authorList>
            <person name="Lai Q."/>
            <person name="Hong Z."/>
        </authorList>
    </citation>
    <scope>NUCLEOTIDE SEQUENCE [LARGE SCALE GENOMIC DNA]</scope>
    <source>
        <strain evidence="6 7">H3</strain>
    </source>
</reference>
<dbReference type="RefSeq" id="WP_037927886.1">
    <property type="nucleotide sequence ID" value="NZ_CP054599.1"/>
</dbReference>
<comment type="similarity">
    <text evidence="2">Belongs to the bacterial solute-binding protein 5 family.</text>
</comment>
<dbReference type="OrthoDB" id="9803988at2"/>
<name>A0A073IXH4_9RHOB</name>
<feature type="domain" description="Solute-binding protein family 5" evidence="5">
    <location>
        <begin position="145"/>
        <end position="542"/>
    </location>
</feature>